<dbReference type="Proteomes" id="UP000198211">
    <property type="component" value="Unassembled WGS sequence"/>
</dbReference>
<protein>
    <submittedName>
        <fullName evidence="1">Uncharacterized protein</fullName>
    </submittedName>
</protein>
<evidence type="ECO:0000313" key="1">
    <source>
        <dbReference type="EMBL" id="OWZ14148.1"/>
    </source>
</evidence>
<gene>
    <name evidence="1" type="ORF">PHMEG_00012419</name>
</gene>
<comment type="caution">
    <text evidence="1">The sequence shown here is derived from an EMBL/GenBank/DDBJ whole genome shotgun (WGS) entry which is preliminary data.</text>
</comment>
<organism evidence="1 2">
    <name type="scientific">Phytophthora megakarya</name>
    <dbReference type="NCBI Taxonomy" id="4795"/>
    <lineage>
        <taxon>Eukaryota</taxon>
        <taxon>Sar</taxon>
        <taxon>Stramenopiles</taxon>
        <taxon>Oomycota</taxon>
        <taxon>Peronosporomycetes</taxon>
        <taxon>Peronosporales</taxon>
        <taxon>Peronosporaceae</taxon>
        <taxon>Phytophthora</taxon>
    </lineage>
</organism>
<keyword evidence="2" id="KW-1185">Reference proteome</keyword>
<proteinExistence type="predicted"/>
<accession>A0A225WA84</accession>
<evidence type="ECO:0000313" key="2">
    <source>
        <dbReference type="Proteomes" id="UP000198211"/>
    </source>
</evidence>
<sequence length="200" mass="21953">MAPTTRSSNQVDRPMTRIASQVIIPIRVQHSTDVDPGVANTTVEYSANRDRGGSSLAENVTTRNDVTLSHEEAKCLICSLADIPGGRTLFQALLQNLNRSTTEGFEPEPNSPPLPNSQGCSQRDFSFPVSLDNMNPGGHYDNAELSSYPKVLINSLSIKLPKRQTKGDYKTGKSEVPLNFEQHMLGDITYGVERYEEAKG</sequence>
<dbReference type="EMBL" id="NBNE01001403">
    <property type="protein sequence ID" value="OWZ14148.1"/>
    <property type="molecule type" value="Genomic_DNA"/>
</dbReference>
<reference evidence="2" key="1">
    <citation type="submission" date="2017-03" db="EMBL/GenBank/DDBJ databases">
        <title>Phytopthora megakarya and P. palmivora, two closely related causual agents of cacao black pod achieved similar genome size and gene model numbers by different mechanisms.</title>
        <authorList>
            <person name="Ali S."/>
            <person name="Shao J."/>
            <person name="Larry D.J."/>
            <person name="Kronmiller B."/>
            <person name="Shen D."/>
            <person name="Strem M.D."/>
            <person name="Melnick R.L."/>
            <person name="Guiltinan M.J."/>
            <person name="Tyler B.M."/>
            <person name="Meinhardt L.W."/>
            <person name="Bailey B.A."/>
        </authorList>
    </citation>
    <scope>NUCLEOTIDE SEQUENCE [LARGE SCALE GENOMIC DNA]</scope>
    <source>
        <strain evidence="2">zdho120</strain>
    </source>
</reference>
<dbReference type="OrthoDB" id="1716327at2759"/>
<name>A0A225WA84_9STRA</name>
<dbReference type="AlphaFoldDB" id="A0A225WA84"/>